<keyword evidence="4 5" id="KW-0067">ATP-binding</keyword>
<feature type="region of interest" description="Disordered" evidence="6">
    <location>
        <begin position="1"/>
        <end position="20"/>
    </location>
</feature>
<dbReference type="PANTHER" id="PTHR11070:SF30">
    <property type="entry name" value="F-BOX DNA HELICASE 1"/>
    <property type="match status" value="1"/>
</dbReference>
<proteinExistence type="predicted"/>
<dbReference type="Pfam" id="PF00580">
    <property type="entry name" value="UvrD-helicase"/>
    <property type="match status" value="1"/>
</dbReference>
<keyword evidence="9" id="KW-1185">Reference proteome</keyword>
<organism evidence="8 9">
    <name type="scientific">Nocardia jiangsuensis</name>
    <dbReference type="NCBI Taxonomy" id="1691563"/>
    <lineage>
        <taxon>Bacteria</taxon>
        <taxon>Bacillati</taxon>
        <taxon>Actinomycetota</taxon>
        <taxon>Actinomycetes</taxon>
        <taxon>Mycobacteriales</taxon>
        <taxon>Nocardiaceae</taxon>
        <taxon>Nocardia</taxon>
    </lineage>
</organism>
<dbReference type="SUPFAM" id="SSF52540">
    <property type="entry name" value="P-loop containing nucleoside triphosphate hydrolases"/>
    <property type="match status" value="1"/>
</dbReference>
<dbReference type="EMBL" id="JBHSAX010000013">
    <property type="protein sequence ID" value="MFC3962883.1"/>
    <property type="molecule type" value="Genomic_DNA"/>
</dbReference>
<reference evidence="9" key="1">
    <citation type="journal article" date="2019" name="Int. J. Syst. Evol. Microbiol.">
        <title>The Global Catalogue of Microorganisms (GCM) 10K type strain sequencing project: providing services to taxonomists for standard genome sequencing and annotation.</title>
        <authorList>
            <consortium name="The Broad Institute Genomics Platform"/>
            <consortium name="The Broad Institute Genome Sequencing Center for Infectious Disease"/>
            <person name="Wu L."/>
            <person name="Ma J."/>
        </authorList>
    </citation>
    <scope>NUCLEOTIDE SEQUENCE [LARGE SCALE GENOMIC DNA]</scope>
    <source>
        <strain evidence="9">CGMCC 4.7330</strain>
    </source>
</reference>
<feature type="domain" description="UvrD-like helicase ATP-binding" evidence="7">
    <location>
        <begin position="30"/>
        <end position="304"/>
    </location>
</feature>
<keyword evidence="1 5" id="KW-0547">Nucleotide-binding</keyword>
<dbReference type="Proteomes" id="UP001595696">
    <property type="component" value="Unassembled WGS sequence"/>
</dbReference>
<name>A0ABV8DSM7_9NOCA</name>
<evidence type="ECO:0000256" key="1">
    <source>
        <dbReference type="ARBA" id="ARBA00022741"/>
    </source>
</evidence>
<protein>
    <submittedName>
        <fullName evidence="8">UvrD-helicase domain-containing protein</fullName>
    </submittedName>
</protein>
<keyword evidence="2 5" id="KW-0378">Hydrolase</keyword>
<accession>A0ABV8DSM7</accession>
<dbReference type="PANTHER" id="PTHR11070">
    <property type="entry name" value="UVRD / RECB / PCRA DNA HELICASE FAMILY MEMBER"/>
    <property type="match status" value="1"/>
</dbReference>
<sequence>MPADLSVDGGMIGDRRSRERGVQVRGTITRTDEQQAAVEAFARGDHLAIQAGAGSGKTTTLRLLAGTTTESGLYIAFNRAIADDAAGQFPRTVACGTAHRMAYRSVGHRFKRRLDAPRLPGREVANGLGIRGERRIGNRNVAPLALAHAVVQTVRRFCYSADDVIGAHHVALLHGLSSTHRDALAAAVLPFAVKAWSDIQDPEGRTVRFEHDHYLKMWALSRPVLDYAYILLDEAQDTNPVVEQIFSAQRGSAQLVMVGDSAQAIYGWRGAQDVMAGFGGTKLGLTRSFRFGPAVAEEANRWLSIIDAPIRLSGHDQIATTVGPASRANAVLCRTNSGAMLEVMTALEAGVAVALVGGGGQLRSLAVAARELKAGRRAAHPELFLFSSWGEVQEYAIDDPSGKDLYSFVNLIDRHGADAVLDAVGKLSNERRAELIVSTAHKAKGREWSTVRLADDFPVPGEDDDGRPLPIDGADARLAYVAVTRARNHLDLGGLTWIQDHPEGQPHDVRPDVPPLLPGEDRHFGTGLFVDLVPSSCWFTNVRYCVDSRDWERLRRMVNTRAEHRCEVCGVGKDPAERRRLEAHERWDYDEVRTVQSLRRIILLCSDCHLTTHFGYAQVSGNEDRAFRHLMRVTGMSATRAQEHVVEAFRSWEYRSARNWSLDLSILTGAGLTVVRPPEAEDRPAVAERRLLAARATESRK</sequence>
<dbReference type="InterPro" id="IPR027417">
    <property type="entry name" value="P-loop_NTPase"/>
</dbReference>
<dbReference type="InterPro" id="IPR000212">
    <property type="entry name" value="DNA_helicase_UvrD/REP"/>
</dbReference>
<evidence type="ECO:0000313" key="9">
    <source>
        <dbReference type="Proteomes" id="UP001595696"/>
    </source>
</evidence>
<dbReference type="Gene3D" id="3.40.50.300">
    <property type="entry name" value="P-loop containing nucleotide triphosphate hydrolases"/>
    <property type="match status" value="2"/>
</dbReference>
<dbReference type="RefSeq" id="WP_378612638.1">
    <property type="nucleotide sequence ID" value="NZ_JBHSAX010000013.1"/>
</dbReference>
<evidence type="ECO:0000256" key="3">
    <source>
        <dbReference type="ARBA" id="ARBA00022806"/>
    </source>
</evidence>
<dbReference type="PROSITE" id="PS51198">
    <property type="entry name" value="UVRD_HELICASE_ATP_BIND"/>
    <property type="match status" value="1"/>
</dbReference>
<keyword evidence="3 5" id="KW-0347">Helicase</keyword>
<evidence type="ECO:0000313" key="8">
    <source>
        <dbReference type="EMBL" id="MFC3962883.1"/>
    </source>
</evidence>
<comment type="caution">
    <text evidence="8">The sequence shown here is derived from an EMBL/GenBank/DDBJ whole genome shotgun (WGS) entry which is preliminary data.</text>
</comment>
<gene>
    <name evidence="8" type="ORF">ACFO0B_12890</name>
</gene>
<evidence type="ECO:0000256" key="2">
    <source>
        <dbReference type="ARBA" id="ARBA00022801"/>
    </source>
</evidence>
<dbReference type="InterPro" id="IPR014016">
    <property type="entry name" value="UvrD-like_ATP-bd"/>
</dbReference>
<evidence type="ECO:0000256" key="5">
    <source>
        <dbReference type="PROSITE-ProRule" id="PRU00560"/>
    </source>
</evidence>
<feature type="binding site" evidence="5">
    <location>
        <begin position="51"/>
        <end position="58"/>
    </location>
    <ligand>
        <name>ATP</name>
        <dbReference type="ChEBI" id="CHEBI:30616"/>
    </ligand>
</feature>
<evidence type="ECO:0000256" key="6">
    <source>
        <dbReference type="SAM" id="MobiDB-lite"/>
    </source>
</evidence>
<evidence type="ECO:0000256" key="4">
    <source>
        <dbReference type="ARBA" id="ARBA00022840"/>
    </source>
</evidence>
<evidence type="ECO:0000259" key="7">
    <source>
        <dbReference type="PROSITE" id="PS51198"/>
    </source>
</evidence>